<dbReference type="InterPro" id="IPR034457">
    <property type="entry name" value="Organic_radical-activating"/>
</dbReference>
<dbReference type="CDD" id="cd01335">
    <property type="entry name" value="Radical_SAM"/>
    <property type="match status" value="1"/>
</dbReference>
<dbReference type="PROSITE" id="PS01087">
    <property type="entry name" value="RADICAL_ACTIVATING"/>
    <property type="match status" value="1"/>
</dbReference>
<comment type="similarity">
    <text evidence="2">Belongs to the organic radical-activating enzymes family.</text>
</comment>
<dbReference type="GO" id="GO:0051539">
    <property type="term" value="F:4 iron, 4 sulfur cluster binding"/>
    <property type="evidence" value="ECO:0007669"/>
    <property type="project" value="UniProtKB-KW"/>
</dbReference>
<dbReference type="PROSITE" id="PS51918">
    <property type="entry name" value="RADICAL_SAM"/>
    <property type="match status" value="1"/>
</dbReference>
<dbReference type="AlphaFoldDB" id="S3BP12"/>
<evidence type="ECO:0000256" key="7">
    <source>
        <dbReference type="ARBA" id="ARBA00023004"/>
    </source>
</evidence>
<evidence type="ECO:0000256" key="3">
    <source>
        <dbReference type="ARBA" id="ARBA00022485"/>
    </source>
</evidence>
<protein>
    <submittedName>
        <fullName evidence="10">Anaerobic ribonucleoside-triphosphate reductase activating protein</fullName>
    </submittedName>
</protein>
<dbReference type="NCBIfam" id="TIGR02495">
    <property type="entry name" value="NrdG2"/>
    <property type="match status" value="1"/>
</dbReference>
<evidence type="ECO:0000256" key="2">
    <source>
        <dbReference type="ARBA" id="ARBA00009777"/>
    </source>
</evidence>
<evidence type="ECO:0000256" key="6">
    <source>
        <dbReference type="ARBA" id="ARBA00023002"/>
    </source>
</evidence>
<dbReference type="InterPro" id="IPR012840">
    <property type="entry name" value="NrdG2"/>
</dbReference>
<evidence type="ECO:0000313" key="11">
    <source>
        <dbReference type="Proteomes" id="UP000014400"/>
    </source>
</evidence>
<feature type="domain" description="Radical SAM core" evidence="9">
    <location>
        <begin position="44"/>
        <end position="264"/>
    </location>
</feature>
<dbReference type="Gene3D" id="3.20.20.70">
    <property type="entry name" value="Aldolase class I"/>
    <property type="match status" value="1"/>
</dbReference>
<keyword evidence="6" id="KW-0560">Oxidoreductase</keyword>
<evidence type="ECO:0000256" key="5">
    <source>
        <dbReference type="ARBA" id="ARBA00022723"/>
    </source>
</evidence>
<dbReference type="GO" id="GO:0016491">
    <property type="term" value="F:oxidoreductase activity"/>
    <property type="evidence" value="ECO:0007669"/>
    <property type="project" value="UniProtKB-KW"/>
</dbReference>
<dbReference type="SUPFAM" id="SSF102114">
    <property type="entry name" value="Radical SAM enzymes"/>
    <property type="match status" value="1"/>
</dbReference>
<keyword evidence="5" id="KW-0479">Metal-binding</keyword>
<dbReference type="PATRIC" id="fig|1203554.3.peg.405"/>
<dbReference type="eggNOG" id="COG1180">
    <property type="taxonomic scope" value="Bacteria"/>
</dbReference>
<dbReference type="Proteomes" id="UP000014400">
    <property type="component" value="Unassembled WGS sequence"/>
</dbReference>
<keyword evidence="4" id="KW-0949">S-adenosyl-L-methionine</keyword>
<dbReference type="EMBL" id="ATCF01000005">
    <property type="protein sequence ID" value="EPE01111.1"/>
    <property type="molecule type" value="Genomic_DNA"/>
</dbReference>
<keyword evidence="11" id="KW-1185">Reference proteome</keyword>
<evidence type="ECO:0000259" key="9">
    <source>
        <dbReference type="PROSITE" id="PS51918"/>
    </source>
</evidence>
<gene>
    <name evidence="10" type="ORF">HMPREF1476_00421</name>
</gene>
<dbReference type="HOGENOM" id="CLU_078147_1_1_4"/>
<keyword evidence="3" id="KW-0004">4Fe-4S</keyword>
<comment type="cofactor">
    <cofactor evidence="1">
        <name>[4Fe-4S] cluster</name>
        <dbReference type="ChEBI" id="CHEBI:49883"/>
    </cofactor>
</comment>
<dbReference type="Pfam" id="PF04055">
    <property type="entry name" value="Radical_SAM"/>
    <property type="match status" value="1"/>
</dbReference>
<sequence>MAELYSSAPQSRPVVEIFPQDFDTGHTSAEALRIAAITPFTTIDYPGKLSAVAFVQGCPWRCIYCQNPWMQPKDFDPSLSHESWHRLEELLKRRRGLLDAVVFSGGEPTVDPALPDAVARVKAMGFKVGLHTGGIIPARLARVLPMLDWVGIDVKAPPTDAVLYERVTGRSHAALHFLEAFRMLQKAGIPFECRTTAHPDYLPNTKLLELAVWLKSERVDTFALQIYRRPRGIFATLPAVGSDYPNELVVSALKGAVKTFIERR</sequence>
<dbReference type="GO" id="GO:0046872">
    <property type="term" value="F:metal ion binding"/>
    <property type="evidence" value="ECO:0007669"/>
    <property type="project" value="UniProtKB-KW"/>
</dbReference>
<comment type="caution">
    <text evidence="10">The sequence shown here is derived from an EMBL/GenBank/DDBJ whole genome shotgun (WGS) entry which is preliminary data.</text>
</comment>
<dbReference type="InterPro" id="IPR013785">
    <property type="entry name" value="Aldolase_TIM"/>
</dbReference>
<organism evidence="10 11">
    <name type="scientific">Sutterella wadsworthensis HGA0223</name>
    <dbReference type="NCBI Taxonomy" id="1203554"/>
    <lineage>
        <taxon>Bacteria</taxon>
        <taxon>Pseudomonadati</taxon>
        <taxon>Pseudomonadota</taxon>
        <taxon>Betaproteobacteria</taxon>
        <taxon>Burkholderiales</taxon>
        <taxon>Sutterellaceae</taxon>
        <taxon>Sutterella</taxon>
    </lineage>
</organism>
<reference evidence="10 11" key="1">
    <citation type="submission" date="2013-04" db="EMBL/GenBank/DDBJ databases">
        <title>The Genome Sequence of Sutterella wadsworthensis HGA0223.</title>
        <authorList>
            <consortium name="The Broad Institute Genomics Platform"/>
            <person name="Earl A."/>
            <person name="Ward D."/>
            <person name="Feldgarden M."/>
            <person name="Gevers D."/>
            <person name="Schmidt T.M."/>
            <person name="Dover J."/>
            <person name="Dai D."/>
            <person name="Walker B."/>
            <person name="Young S."/>
            <person name="Zeng Q."/>
            <person name="Gargeya S."/>
            <person name="Fitzgerald M."/>
            <person name="Haas B."/>
            <person name="Abouelleil A."/>
            <person name="Allen A.W."/>
            <person name="Alvarado L."/>
            <person name="Arachchi H.M."/>
            <person name="Berlin A.M."/>
            <person name="Chapman S.B."/>
            <person name="Gainer-Dewar J."/>
            <person name="Goldberg J."/>
            <person name="Griggs A."/>
            <person name="Gujja S."/>
            <person name="Hansen M."/>
            <person name="Howarth C."/>
            <person name="Imamovic A."/>
            <person name="Ireland A."/>
            <person name="Larimer J."/>
            <person name="McCowan C."/>
            <person name="Murphy C."/>
            <person name="Pearson M."/>
            <person name="Poon T.W."/>
            <person name="Priest M."/>
            <person name="Roberts A."/>
            <person name="Saif S."/>
            <person name="Shea T."/>
            <person name="Sisk P."/>
            <person name="Sykes S."/>
            <person name="Wortman J."/>
            <person name="Nusbaum C."/>
            <person name="Birren B."/>
        </authorList>
    </citation>
    <scope>NUCLEOTIDE SEQUENCE [LARGE SCALE GENOMIC DNA]</scope>
    <source>
        <strain evidence="10 11">HGA0223</strain>
    </source>
</reference>
<dbReference type="PANTHER" id="PTHR30352:SF13">
    <property type="entry name" value="GLYCYL-RADICAL ENZYME ACTIVATING ENZYME YJJW-RELATED"/>
    <property type="match status" value="1"/>
</dbReference>
<dbReference type="InterPro" id="IPR001989">
    <property type="entry name" value="Radical_activat_CS"/>
</dbReference>
<dbReference type="InterPro" id="IPR007197">
    <property type="entry name" value="rSAM"/>
</dbReference>
<dbReference type="InterPro" id="IPR058240">
    <property type="entry name" value="rSAM_sf"/>
</dbReference>
<evidence type="ECO:0000256" key="4">
    <source>
        <dbReference type="ARBA" id="ARBA00022691"/>
    </source>
</evidence>
<dbReference type="SFLD" id="SFLDG01094">
    <property type="entry name" value="Uncharacterised_Radical_SAM_Su"/>
    <property type="match status" value="1"/>
</dbReference>
<dbReference type="SFLD" id="SFLDS00029">
    <property type="entry name" value="Radical_SAM"/>
    <property type="match status" value="1"/>
</dbReference>
<evidence type="ECO:0000256" key="8">
    <source>
        <dbReference type="ARBA" id="ARBA00023014"/>
    </source>
</evidence>
<proteinExistence type="inferred from homology"/>
<keyword evidence="7" id="KW-0408">Iron</keyword>
<accession>S3BP12</accession>
<name>S3BP12_9BURK</name>
<evidence type="ECO:0000256" key="1">
    <source>
        <dbReference type="ARBA" id="ARBA00001966"/>
    </source>
</evidence>
<dbReference type="PANTHER" id="PTHR30352">
    <property type="entry name" value="PYRUVATE FORMATE-LYASE-ACTIVATING ENZYME"/>
    <property type="match status" value="1"/>
</dbReference>
<evidence type="ECO:0000313" key="10">
    <source>
        <dbReference type="EMBL" id="EPE01111.1"/>
    </source>
</evidence>
<keyword evidence="8" id="KW-0411">Iron-sulfur</keyword>
<dbReference type="STRING" id="1203554.HMPREF1476_00421"/>